<evidence type="ECO:0000313" key="1">
    <source>
        <dbReference type="EMBL" id="HIH21092.1"/>
    </source>
</evidence>
<reference evidence="2" key="1">
    <citation type="journal article" date="2020" name="bioRxiv">
        <title>A rank-normalized archaeal taxonomy based on genome phylogeny resolves widespread incomplete and uneven classifications.</title>
        <authorList>
            <person name="Rinke C."/>
            <person name="Chuvochina M."/>
            <person name="Mussig A.J."/>
            <person name="Chaumeil P.-A."/>
            <person name="Waite D.W."/>
            <person name="Whitman W.B."/>
            <person name="Parks D.H."/>
            <person name="Hugenholtz P."/>
        </authorList>
    </citation>
    <scope>NUCLEOTIDE SEQUENCE [LARGE SCALE GENOMIC DNA]</scope>
</reference>
<proteinExistence type="predicted"/>
<organism evidence="1 2">
    <name type="scientific">Candidatus Iainarchaeum sp</name>
    <dbReference type="NCBI Taxonomy" id="3101447"/>
    <lineage>
        <taxon>Archaea</taxon>
        <taxon>Candidatus Iainarchaeota</taxon>
        <taxon>Candidatus Iainarchaeia</taxon>
        <taxon>Candidatus Iainarchaeales</taxon>
        <taxon>Candidatus Iainarchaeaceae</taxon>
        <taxon>Candidatus Iainarchaeum</taxon>
    </lineage>
</organism>
<evidence type="ECO:0000313" key="2">
    <source>
        <dbReference type="Proteomes" id="UP000590964"/>
    </source>
</evidence>
<protein>
    <submittedName>
        <fullName evidence="1">Uncharacterized protein</fullName>
    </submittedName>
</protein>
<dbReference type="EMBL" id="DUFW01000003">
    <property type="protein sequence ID" value="HIH21092.1"/>
    <property type="molecule type" value="Genomic_DNA"/>
</dbReference>
<comment type="caution">
    <text evidence="1">The sequence shown here is derived from an EMBL/GenBank/DDBJ whole genome shotgun (WGS) entry which is preliminary data.</text>
</comment>
<accession>A0A7J4JTH4</accession>
<gene>
    <name evidence="1" type="ORF">HA222_00310</name>
</gene>
<dbReference type="Proteomes" id="UP000590964">
    <property type="component" value="Unassembled WGS sequence"/>
</dbReference>
<sequence>MKNQVNIAIMSKCLATKPKELLGFSSSSSSSSLKIFSINGTRPMVTNAMAVMLALFGKIA</sequence>
<name>A0A7J4JTH4_9ARCH</name>
<dbReference type="AlphaFoldDB" id="A0A7J4JTH4"/>